<comment type="similarity">
    <text evidence="7">Belongs to the transglycosylase MltG family.</text>
</comment>
<evidence type="ECO:0000256" key="7">
    <source>
        <dbReference type="HAMAP-Rule" id="MF_02065"/>
    </source>
</evidence>
<evidence type="ECO:0000256" key="3">
    <source>
        <dbReference type="ARBA" id="ARBA00022989"/>
    </source>
</evidence>
<organism evidence="8 9">
    <name type="scientific">Candidatus Woesebacteria bacterium GW2011_GWA1_37_7</name>
    <dbReference type="NCBI Taxonomy" id="1618545"/>
    <lineage>
        <taxon>Bacteria</taxon>
        <taxon>Candidatus Woeseibacteriota</taxon>
    </lineage>
</organism>
<keyword evidence="5 7" id="KW-0456">Lyase</keyword>
<evidence type="ECO:0000256" key="6">
    <source>
        <dbReference type="ARBA" id="ARBA00023316"/>
    </source>
</evidence>
<comment type="subcellular location">
    <subcellularLocation>
        <location evidence="7">Cell membrane</location>
        <topology evidence="7">Single-pass membrane protein</topology>
    </subcellularLocation>
</comment>
<reference evidence="8 9" key="1">
    <citation type="journal article" date="2015" name="Nature">
        <title>rRNA introns, odd ribosomes, and small enigmatic genomes across a large radiation of phyla.</title>
        <authorList>
            <person name="Brown C.T."/>
            <person name="Hug L.A."/>
            <person name="Thomas B.C."/>
            <person name="Sharon I."/>
            <person name="Castelle C.J."/>
            <person name="Singh A."/>
            <person name="Wilkins M.J."/>
            <person name="Williams K.H."/>
            <person name="Banfield J.F."/>
        </authorList>
    </citation>
    <scope>NUCLEOTIDE SEQUENCE [LARGE SCALE GENOMIC DNA]</scope>
</reference>
<dbReference type="STRING" id="1618545.US53_C0004G0002"/>
<evidence type="ECO:0000256" key="5">
    <source>
        <dbReference type="ARBA" id="ARBA00023239"/>
    </source>
</evidence>
<proteinExistence type="inferred from homology"/>
<dbReference type="EC" id="4.2.2.29" evidence="7"/>
<feature type="transmembrane region" description="Helical" evidence="7">
    <location>
        <begin position="7"/>
        <end position="27"/>
    </location>
</feature>
<dbReference type="PANTHER" id="PTHR30518">
    <property type="entry name" value="ENDOLYTIC MUREIN TRANSGLYCOSYLASE"/>
    <property type="match status" value="1"/>
</dbReference>
<dbReference type="InterPro" id="IPR003770">
    <property type="entry name" value="MLTG-like"/>
</dbReference>
<dbReference type="AlphaFoldDB" id="A0A0G0H406"/>
<accession>A0A0G0H406</accession>
<keyword evidence="3 7" id="KW-1133">Transmembrane helix</keyword>
<gene>
    <name evidence="7" type="primary">mltG</name>
    <name evidence="8" type="ORF">US53_C0004G0002</name>
</gene>
<dbReference type="EMBL" id="LBTI01000004">
    <property type="protein sequence ID" value="KKQ37998.1"/>
    <property type="molecule type" value="Genomic_DNA"/>
</dbReference>
<comment type="function">
    <text evidence="7">Functions as a peptidoglycan terminase that cleaves nascent peptidoglycan strands endolytically to terminate their elongation.</text>
</comment>
<keyword evidence="6 7" id="KW-0961">Cell wall biogenesis/degradation</keyword>
<comment type="caution">
    <text evidence="8">The sequence shown here is derived from an EMBL/GenBank/DDBJ whole genome shotgun (WGS) entry which is preliminary data.</text>
</comment>
<dbReference type="NCBIfam" id="TIGR00247">
    <property type="entry name" value="endolytic transglycosylase MltG"/>
    <property type="match status" value="1"/>
</dbReference>
<dbReference type="GO" id="GO:0005886">
    <property type="term" value="C:plasma membrane"/>
    <property type="evidence" value="ECO:0007669"/>
    <property type="project" value="UniProtKB-SubCell"/>
</dbReference>
<evidence type="ECO:0000313" key="8">
    <source>
        <dbReference type="EMBL" id="KKQ37998.1"/>
    </source>
</evidence>
<keyword evidence="1 7" id="KW-1003">Cell membrane</keyword>
<dbReference type="Pfam" id="PF02618">
    <property type="entry name" value="YceG"/>
    <property type="match status" value="1"/>
</dbReference>
<evidence type="ECO:0000313" key="9">
    <source>
        <dbReference type="Proteomes" id="UP000034591"/>
    </source>
</evidence>
<dbReference type="CDD" id="cd08010">
    <property type="entry name" value="MltG_like"/>
    <property type="match status" value="1"/>
</dbReference>
<keyword evidence="4 7" id="KW-0472">Membrane</keyword>
<dbReference type="Proteomes" id="UP000034591">
    <property type="component" value="Unassembled WGS sequence"/>
</dbReference>
<dbReference type="GO" id="GO:0071555">
    <property type="term" value="P:cell wall organization"/>
    <property type="evidence" value="ECO:0007669"/>
    <property type="project" value="UniProtKB-KW"/>
</dbReference>
<evidence type="ECO:0000256" key="1">
    <source>
        <dbReference type="ARBA" id="ARBA00022475"/>
    </source>
</evidence>
<dbReference type="PATRIC" id="fig|1618545.3.peg.53"/>
<name>A0A0G0H406_9BACT</name>
<dbReference type="Gene3D" id="3.30.1490.480">
    <property type="entry name" value="Endolytic murein transglycosylase"/>
    <property type="match status" value="1"/>
</dbReference>
<dbReference type="HAMAP" id="MF_02065">
    <property type="entry name" value="MltG"/>
    <property type="match status" value="1"/>
</dbReference>
<evidence type="ECO:0000256" key="4">
    <source>
        <dbReference type="ARBA" id="ARBA00023136"/>
    </source>
</evidence>
<keyword evidence="2 7" id="KW-0812">Transmembrane</keyword>
<protein>
    <recommendedName>
        <fullName evidence="7">Endolytic murein transglycosylase</fullName>
        <ecNumber evidence="7">4.2.2.29</ecNumber>
    </recommendedName>
    <alternativeName>
        <fullName evidence="7">Peptidoglycan lytic transglycosylase</fullName>
    </alternativeName>
    <alternativeName>
        <fullName evidence="7">Peptidoglycan polymerization terminase</fullName>
    </alternativeName>
</protein>
<comment type="catalytic activity">
    <reaction evidence="7">
        <text>a peptidoglycan chain = a peptidoglycan chain with N-acetyl-1,6-anhydromuramyl-[peptide] at the reducing end + a peptidoglycan chain with N-acetylglucosamine at the non-reducing end.</text>
        <dbReference type="EC" id="4.2.2.29"/>
    </reaction>
</comment>
<feature type="site" description="Important for catalytic activity" evidence="7">
    <location>
        <position position="212"/>
    </location>
</feature>
<sequence length="337" mass="38511">MKKLRFVIPLTALFILGIFVTGIFFWWRENTKPVSSVTSSQDFLILKGKSASQVGQMLYEKGLIRSPLAFKIYVQIMGSADEIQAGEFRIPPNLTVFEVIDLLSKGPLELWVTVPEGLRKEEIVEKFTSGLQMNTSRAIEFRKEFLDASGELEGYLFPDTYLFPRDATGEKVVQRMKTIFDQKFDTDMKNKIQNAGRNLNQVVTMASIIERETKTTEERPIVAGILWKRSETKGWLVQADATTQYAIGTKNCSNKVECAWWPILTREDLEVDSPFNTYKFHGLPPFPIANPGITSLKSAVYPEESDYWFYIHDPDGKIHYAKTIQEHNQNIAKYLGK</sequence>
<dbReference type="GO" id="GO:0009252">
    <property type="term" value="P:peptidoglycan biosynthetic process"/>
    <property type="evidence" value="ECO:0007669"/>
    <property type="project" value="UniProtKB-UniRule"/>
</dbReference>
<evidence type="ECO:0000256" key="2">
    <source>
        <dbReference type="ARBA" id="ARBA00022692"/>
    </source>
</evidence>
<dbReference type="PANTHER" id="PTHR30518:SF2">
    <property type="entry name" value="ENDOLYTIC MUREIN TRANSGLYCOSYLASE"/>
    <property type="match status" value="1"/>
</dbReference>
<dbReference type="GO" id="GO:0008932">
    <property type="term" value="F:lytic endotransglycosylase activity"/>
    <property type="evidence" value="ECO:0007669"/>
    <property type="project" value="UniProtKB-UniRule"/>
</dbReference>